<gene>
    <name evidence="1" type="ordered locus">SCO6633</name>
    <name evidence="1" type="ORF">SC4G2.07</name>
</gene>
<dbReference type="HOGENOM" id="CLU_430155_0_0_11"/>
<sequence length="636" mass="70246">MAGAVPHGEAEPGRPVANHISGGVFFHAVLQGRDITVQLPPQTAPALSGLPPASSAFAGRDEQVEELLGMLARGRPQQAVVVAAIAGLGGIGKTELVVQTASRALKQPGWFPGGVLFVDMFGYDQERRLTPERALVGLLRALGVDKEQIPSDVQDLSRLYRSALAALAQAGSRVLVVIDNASSTDQVRPLVPADGITAALVTSRDTLDLDGRLYDLGTLSDSASVELLNRVLREARGPGDTRIHDEPEEAVALARLCGGLPLALRIAASLLVDSPTRPLSSVTQALSVEQSRLHRLRRKDRTVRAAFDLSYRRLPSAHQRLFRLLSLNQGPDISTEAALHLSDLDAYETEELLQDLARCHLIEPGITWGRWRLHDLVRIYAGELGGQEANVDRRDAVRKRLHGHYLHTARAARSHLAVTREPLSILREPRSPRFNTTKEAEGWFEQECQNLISLITIAPVNARSSTAVWLAVFLTPYLRWEYRFRDMRAVVAAVEDLVCERADCPAGTGGALLLISYELDRVDFTYWAVDLLVDAIEFLCSDGNRRFEVVAMQEIHHHVLKIIRRTGFLPSDIASKLDRLTLAHAHLVPSEHVEGKRTCWCRQCWLQRIGTSRTLPTVISRPDAAPFPLRYRRLPG</sequence>
<dbReference type="Gene3D" id="3.40.50.300">
    <property type="entry name" value="P-loop containing nucleotide triphosphate hydrolases"/>
    <property type="match status" value="1"/>
</dbReference>
<dbReference type="PIR" id="T35042">
    <property type="entry name" value="T35042"/>
</dbReference>
<dbReference type="EMBL" id="AL939128">
    <property type="protein sequence ID" value="CAA20544.1"/>
    <property type="molecule type" value="Genomic_DNA"/>
</dbReference>
<keyword evidence="2" id="KW-1185">Reference proteome</keyword>
<dbReference type="PATRIC" id="fig|100226.15.peg.6739"/>
<dbReference type="GO" id="GO:0005829">
    <property type="term" value="C:cytosol"/>
    <property type="evidence" value="ECO:0007669"/>
    <property type="project" value="UniProtKB-ARBA"/>
</dbReference>
<dbReference type="STRING" id="100226.gene:17764291"/>
<dbReference type="InterPro" id="IPR027417">
    <property type="entry name" value="P-loop_NTPase"/>
</dbReference>
<dbReference type="PhylomeDB" id="O86680"/>
<proteinExistence type="predicted"/>
<protein>
    <submittedName>
        <fullName evidence="1">Transcriptional regulator</fullName>
    </submittedName>
</protein>
<dbReference type="KEGG" id="sco:SCO6633"/>
<evidence type="ECO:0000313" key="1">
    <source>
        <dbReference type="EMBL" id="CAA20544.1"/>
    </source>
</evidence>
<dbReference type="OrthoDB" id="3349744at2"/>
<reference evidence="1 2" key="1">
    <citation type="journal article" date="1996" name="Mol. Microbiol.">
        <title>A set of ordered cosmids and a detailed genetic and physical map for the 8 Mb Streptomyces coelicolor A3(2) chromosome.</title>
        <authorList>
            <person name="Redenbach M."/>
            <person name="Kieser H.M."/>
            <person name="Denapaite D."/>
            <person name="Eichner A."/>
            <person name="Cullum J."/>
            <person name="Kinashi H."/>
            <person name="Hopwood D.A."/>
        </authorList>
    </citation>
    <scope>NUCLEOTIDE SEQUENCE [LARGE SCALE GENOMIC DNA]</scope>
    <source>
        <strain evidence="2">ATCC BAA-471 / A3(2) / M145</strain>
    </source>
</reference>
<dbReference type="PaxDb" id="100226-SCO6633"/>
<dbReference type="EMBL" id="AL645882">
    <property type="protein sequence ID" value="CAA20544.1"/>
    <property type="molecule type" value="Genomic_DNA"/>
</dbReference>
<dbReference type="InParanoid" id="O86680"/>
<reference evidence="1 2" key="2">
    <citation type="journal article" date="2002" name="Nature">
        <title>Complete genome sequence of the model actinomycete Streptomyces coelicolor A3(2).</title>
        <authorList>
            <person name="Bentley S.D."/>
            <person name="Chater K.F."/>
            <person name="Cerdeno-Tarraga A.M."/>
            <person name="Challis G.L."/>
            <person name="Thomson N.R."/>
            <person name="James K.D."/>
            <person name="Harris D.E."/>
            <person name="Quail M.A."/>
            <person name="Kieser H."/>
            <person name="Harper D."/>
            <person name="Bateman A."/>
            <person name="Brown S."/>
            <person name="Chandra G."/>
            <person name="Chen C.W."/>
            <person name="Collins M."/>
            <person name="Cronin A."/>
            <person name="Fraser A."/>
            <person name="Goble A."/>
            <person name="Hidalgo J."/>
            <person name="Hornsby T."/>
            <person name="Howarth S."/>
            <person name="Huang C.H."/>
            <person name="Kieser T."/>
            <person name="Larke L."/>
            <person name="Murphy L."/>
            <person name="Oliver K."/>
            <person name="O'Neil S."/>
            <person name="Rabbinowitsch E."/>
            <person name="Rajandream M.A."/>
            <person name="Rutherford K."/>
            <person name="Rutter S."/>
            <person name="Seeger K."/>
            <person name="Saunders D."/>
            <person name="Sharp S."/>
            <person name="Squares R."/>
            <person name="Squares S."/>
            <person name="Taylor K."/>
            <person name="Warren T."/>
            <person name="Wietzorrek A."/>
            <person name="Woodward J."/>
            <person name="Barrell B.G."/>
            <person name="Parkhill J."/>
            <person name="Hopwood D.A."/>
        </authorList>
    </citation>
    <scope>NUCLEOTIDE SEQUENCE [LARGE SCALE GENOMIC DNA]</scope>
    <source>
        <strain evidence="2">ATCC BAA-471 / A3(2) / M145</strain>
    </source>
</reference>
<accession>O86680</accession>
<dbReference type="Proteomes" id="UP000001973">
    <property type="component" value="Chromosome"/>
</dbReference>
<evidence type="ECO:0000313" key="2">
    <source>
        <dbReference type="Proteomes" id="UP000001973"/>
    </source>
</evidence>
<dbReference type="PRINTS" id="PR00364">
    <property type="entry name" value="DISEASERSIST"/>
</dbReference>
<organism evidence="1 2">
    <name type="scientific">Streptomyces coelicolor (strain ATCC BAA-471 / A3(2) / M145)</name>
    <dbReference type="NCBI Taxonomy" id="100226"/>
    <lineage>
        <taxon>Bacteria</taxon>
        <taxon>Bacillati</taxon>
        <taxon>Actinomycetota</taxon>
        <taxon>Actinomycetes</taxon>
        <taxon>Kitasatosporales</taxon>
        <taxon>Streptomycetaceae</taxon>
        <taxon>Streptomyces</taxon>
        <taxon>Streptomyces albidoflavus group</taxon>
    </lineage>
</organism>
<dbReference type="eggNOG" id="COG3903">
    <property type="taxonomic scope" value="Bacteria"/>
</dbReference>
<dbReference type="AlphaFoldDB" id="O86680"/>
<dbReference type="PANTHER" id="PTHR22845">
    <property type="entry name" value="APOPTOTIC PROTEASE-ACTIVATING FACTOR 1"/>
    <property type="match status" value="1"/>
</dbReference>
<dbReference type="SUPFAM" id="SSF52540">
    <property type="entry name" value="P-loop containing nucleoside triphosphate hydrolases"/>
    <property type="match status" value="1"/>
</dbReference>
<name>O86680_STRCO</name>
<dbReference type="GO" id="GO:0043531">
    <property type="term" value="F:ADP binding"/>
    <property type="evidence" value="ECO:0007669"/>
    <property type="project" value="InterPro"/>
</dbReference>
<dbReference type="PANTHER" id="PTHR22845:SF5">
    <property type="entry name" value="APOPTOTIC PROTEASE-ACTIVATING FACTOR 1"/>
    <property type="match status" value="1"/>
</dbReference>